<keyword evidence="3 5" id="KW-1133">Transmembrane helix</keyword>
<accession>A0ABT0XQM1</accession>
<dbReference type="InterPro" id="IPR011701">
    <property type="entry name" value="MFS"/>
</dbReference>
<reference evidence="7 8" key="1">
    <citation type="submission" date="2022-06" db="EMBL/GenBank/DDBJ databases">
        <title>Actinoplanes abujensis sp. nov., isolated from Nigerian arid soil.</title>
        <authorList>
            <person name="Ding P."/>
        </authorList>
    </citation>
    <scope>NUCLEOTIDE SEQUENCE [LARGE SCALE GENOMIC DNA]</scope>
    <source>
        <strain evidence="8">TRM88002</strain>
        <plasmid evidence="7">p1</plasmid>
    </source>
</reference>
<keyword evidence="4 5" id="KW-0472">Membrane</keyword>
<feature type="transmembrane region" description="Helical" evidence="5">
    <location>
        <begin position="204"/>
        <end position="224"/>
    </location>
</feature>
<evidence type="ECO:0000256" key="5">
    <source>
        <dbReference type="SAM" id="Phobius"/>
    </source>
</evidence>
<evidence type="ECO:0000313" key="8">
    <source>
        <dbReference type="Proteomes" id="UP001523216"/>
    </source>
</evidence>
<dbReference type="Pfam" id="PF07690">
    <property type="entry name" value="MFS_1"/>
    <property type="match status" value="1"/>
</dbReference>
<keyword evidence="7" id="KW-0614">Plasmid</keyword>
<feature type="transmembrane region" description="Helical" evidence="5">
    <location>
        <begin position="318"/>
        <end position="340"/>
    </location>
</feature>
<feature type="transmembrane region" description="Helical" evidence="5">
    <location>
        <begin position="75"/>
        <end position="93"/>
    </location>
</feature>
<dbReference type="PANTHER" id="PTHR23531">
    <property type="entry name" value="QUINOLENE RESISTANCE PROTEIN NORA"/>
    <property type="match status" value="1"/>
</dbReference>
<name>A0ABT0XQM1_9ACTN</name>
<organism evidence="7 8">
    <name type="scientific">Paractinoplanes hotanensis</name>
    <dbReference type="NCBI Taxonomy" id="2906497"/>
    <lineage>
        <taxon>Bacteria</taxon>
        <taxon>Bacillati</taxon>
        <taxon>Actinomycetota</taxon>
        <taxon>Actinomycetes</taxon>
        <taxon>Micromonosporales</taxon>
        <taxon>Micromonosporaceae</taxon>
        <taxon>Paractinoplanes</taxon>
    </lineage>
</organism>
<feature type="transmembrane region" description="Helical" evidence="5">
    <location>
        <begin position="135"/>
        <end position="156"/>
    </location>
</feature>
<evidence type="ECO:0000256" key="4">
    <source>
        <dbReference type="ARBA" id="ARBA00023136"/>
    </source>
</evidence>
<evidence type="ECO:0000256" key="2">
    <source>
        <dbReference type="ARBA" id="ARBA00022692"/>
    </source>
</evidence>
<feature type="domain" description="Major facilitator superfamily (MFS) profile" evidence="6">
    <location>
        <begin position="1"/>
        <end position="371"/>
    </location>
</feature>
<evidence type="ECO:0000313" key="7">
    <source>
        <dbReference type="EMBL" id="MCM4076081.1"/>
    </source>
</evidence>
<evidence type="ECO:0000259" key="6">
    <source>
        <dbReference type="PROSITE" id="PS50850"/>
    </source>
</evidence>
<dbReference type="InterPro" id="IPR020846">
    <property type="entry name" value="MFS_dom"/>
</dbReference>
<comment type="caution">
    <text evidence="7">The sequence shown here is derived from an EMBL/GenBank/DDBJ whole genome shotgun (WGS) entry which is preliminary data.</text>
</comment>
<proteinExistence type="predicted"/>
<sequence>MTTTTLHRRLITGPLLLRSVSILGASVGFFLPLSVVPMLAGSGRAAGLATVALLLATVAGEVVTPRLVNRVGYRAALAGGLLLLGAPTIALAVSAHPAVILAVCVLRGLGFAICTVAGGALTAKLIPAGRRGQGLAFVGLVSGVSSLLALPSGVWAAHRWGFAPVFVATAIFTLLALLSVPGLPRRSATAESSSVFHRALARPAAIFAASTSAVGVFVTFLPLAGDGRSAGVVAAALLVQPAAATAARWAAGRLGDRYGPGRLLGPGLALTAAGTAGLALVPVPAALVFGAGFGLLQNATLALMYDSMPPGGENTVSAAWNIAYDLGMAAGALIAGLLVAPLGVDAVFVLAAVATLPAFALVPVATSRRGS</sequence>
<evidence type="ECO:0000256" key="1">
    <source>
        <dbReference type="ARBA" id="ARBA00004651"/>
    </source>
</evidence>
<geneLocation type="plasmid" evidence="7">
    <name>p1</name>
</geneLocation>
<dbReference type="PANTHER" id="PTHR23531:SF1">
    <property type="entry name" value="QUINOLENE RESISTANCE PROTEIN NORA"/>
    <property type="match status" value="1"/>
</dbReference>
<keyword evidence="8" id="KW-1185">Reference proteome</keyword>
<dbReference type="RefSeq" id="WP_251795866.1">
    <property type="nucleotide sequence ID" value="NZ_JAMQOL010000001.1"/>
</dbReference>
<feature type="transmembrane region" description="Helical" evidence="5">
    <location>
        <begin position="346"/>
        <end position="365"/>
    </location>
</feature>
<dbReference type="Gene3D" id="1.20.1250.20">
    <property type="entry name" value="MFS general substrate transporter like domains"/>
    <property type="match status" value="1"/>
</dbReference>
<protein>
    <submittedName>
        <fullName evidence="7">MFS transporter</fullName>
    </submittedName>
</protein>
<dbReference type="PROSITE" id="PS50850">
    <property type="entry name" value="MFS"/>
    <property type="match status" value="1"/>
</dbReference>
<dbReference type="SUPFAM" id="SSF103473">
    <property type="entry name" value="MFS general substrate transporter"/>
    <property type="match status" value="1"/>
</dbReference>
<gene>
    <name evidence="7" type="ORF">LXN57_00710</name>
</gene>
<dbReference type="EMBL" id="JAMQOL010000001">
    <property type="protein sequence ID" value="MCM4076081.1"/>
    <property type="molecule type" value="Genomic_DNA"/>
</dbReference>
<dbReference type="InterPro" id="IPR036259">
    <property type="entry name" value="MFS_trans_sf"/>
</dbReference>
<feature type="transmembrane region" description="Helical" evidence="5">
    <location>
        <begin position="99"/>
        <end position="123"/>
    </location>
</feature>
<dbReference type="InterPro" id="IPR052714">
    <property type="entry name" value="MFS_Exporter"/>
</dbReference>
<keyword evidence="2 5" id="KW-0812">Transmembrane</keyword>
<feature type="transmembrane region" description="Helical" evidence="5">
    <location>
        <begin position="162"/>
        <end position="183"/>
    </location>
</feature>
<evidence type="ECO:0000256" key="3">
    <source>
        <dbReference type="ARBA" id="ARBA00022989"/>
    </source>
</evidence>
<feature type="transmembrane region" description="Helical" evidence="5">
    <location>
        <begin position="15"/>
        <end position="39"/>
    </location>
</feature>
<feature type="transmembrane region" description="Helical" evidence="5">
    <location>
        <begin position="45"/>
        <end position="63"/>
    </location>
</feature>
<dbReference type="Proteomes" id="UP001523216">
    <property type="component" value="Unassembled WGS sequence"/>
</dbReference>
<comment type="subcellular location">
    <subcellularLocation>
        <location evidence="1">Cell membrane</location>
        <topology evidence="1">Multi-pass membrane protein</topology>
    </subcellularLocation>
</comment>